<dbReference type="InterPro" id="IPR002810">
    <property type="entry name" value="NfeD-like_C"/>
</dbReference>
<evidence type="ECO:0000256" key="3">
    <source>
        <dbReference type="ARBA" id="ARBA00022989"/>
    </source>
</evidence>
<feature type="transmembrane region" description="Helical" evidence="5">
    <location>
        <begin position="5"/>
        <end position="21"/>
    </location>
</feature>
<sequence length="137" mass="14880">MDLGYITIIIGMGLILLEAFLPGLNFPVAGVAVLIYGIFLLYAPQFALPSAILAGLITAYIMKRFVYKTGLNVKIGAENLIGEHGDLVDEIDENNYGHVIIHGEKWQAKSENPIKKGSKVIVVGIEGVSLIIEELNE</sequence>
<dbReference type="Gene3D" id="2.40.50.140">
    <property type="entry name" value="Nucleic acid-binding proteins"/>
    <property type="match status" value="1"/>
</dbReference>
<dbReference type="InterPro" id="IPR052165">
    <property type="entry name" value="Membrane_assoc_protease"/>
</dbReference>
<reference evidence="7 8" key="1">
    <citation type="submission" date="2009-06" db="EMBL/GenBank/DDBJ databases">
        <title>Molecular Evidence for Microbiologically Influenced Corrosion from genome of Methanogen.</title>
        <authorList>
            <person name="Ito N."/>
            <person name="Tsurumaru H."/>
            <person name="Shimizu A."/>
            <person name="Harada T."/>
            <person name="Hosoyama A."/>
            <person name="Horikawa H."/>
            <person name="Wakai S."/>
            <person name="Sasaki K."/>
            <person name="Nishijima K."/>
            <person name="Ataku H."/>
            <person name="Yamazaki J."/>
            <person name="Mise M."/>
            <person name="Yamazaki S."/>
            <person name="Tanikawa S."/>
            <person name="Harayama S."/>
            <person name="Fujita N."/>
        </authorList>
    </citation>
    <scope>NUCLEOTIDE SEQUENCE [LARGE SCALE GENOMIC DNA]</scope>
    <source>
        <strain evidence="8">KA1 ( NBRC 102054)</strain>
    </source>
</reference>
<dbReference type="KEGG" id="mmak:MMKA1_11960"/>
<evidence type="ECO:0000256" key="1">
    <source>
        <dbReference type="ARBA" id="ARBA00004141"/>
    </source>
</evidence>
<gene>
    <name evidence="7" type="ORF">MMKA1_11960</name>
</gene>
<accession>A0A2Z5PG25</accession>
<dbReference type="PANTHER" id="PTHR33507:SF7">
    <property type="entry name" value="HYPOTHETICAL MEMBRANE PROTEIN, CONSERVED"/>
    <property type="match status" value="1"/>
</dbReference>
<dbReference type="RefSeq" id="WP_011170979.1">
    <property type="nucleotide sequence ID" value="NZ_AP011526.1"/>
</dbReference>
<evidence type="ECO:0000256" key="4">
    <source>
        <dbReference type="ARBA" id="ARBA00023136"/>
    </source>
</evidence>
<evidence type="ECO:0000313" key="7">
    <source>
        <dbReference type="EMBL" id="BAP61313.1"/>
    </source>
</evidence>
<keyword evidence="3 5" id="KW-1133">Transmembrane helix</keyword>
<protein>
    <recommendedName>
        <fullName evidence="6">NfeD-like C-terminal domain-containing protein</fullName>
    </recommendedName>
</protein>
<dbReference type="GO" id="GO:0016020">
    <property type="term" value="C:membrane"/>
    <property type="evidence" value="ECO:0007669"/>
    <property type="project" value="UniProtKB-SubCell"/>
</dbReference>
<organism evidence="7 8">
    <name type="scientific">Methanococcus maripaludis KA1</name>
    <dbReference type="NCBI Taxonomy" id="637914"/>
    <lineage>
        <taxon>Archaea</taxon>
        <taxon>Methanobacteriati</taxon>
        <taxon>Methanobacteriota</taxon>
        <taxon>Methanomada group</taxon>
        <taxon>Methanococci</taxon>
        <taxon>Methanococcales</taxon>
        <taxon>Methanococcaceae</taxon>
        <taxon>Methanococcus</taxon>
    </lineage>
</organism>
<dbReference type="GeneID" id="41279606"/>
<dbReference type="InterPro" id="IPR012340">
    <property type="entry name" value="NA-bd_OB-fold"/>
</dbReference>
<dbReference type="SUPFAM" id="SSF141322">
    <property type="entry name" value="NfeD domain-like"/>
    <property type="match status" value="1"/>
</dbReference>
<dbReference type="EMBL" id="AP011526">
    <property type="protein sequence ID" value="BAP61313.1"/>
    <property type="molecule type" value="Genomic_DNA"/>
</dbReference>
<comment type="subcellular location">
    <subcellularLocation>
        <location evidence="1">Membrane</location>
        <topology evidence="1">Multi-pass membrane protein</topology>
    </subcellularLocation>
</comment>
<feature type="domain" description="NfeD-like C-terminal" evidence="6">
    <location>
        <begin position="77"/>
        <end position="133"/>
    </location>
</feature>
<evidence type="ECO:0000256" key="2">
    <source>
        <dbReference type="ARBA" id="ARBA00022692"/>
    </source>
</evidence>
<dbReference type="PANTHER" id="PTHR33507">
    <property type="entry name" value="INNER MEMBRANE PROTEIN YBBJ"/>
    <property type="match status" value="1"/>
</dbReference>
<keyword evidence="2 5" id="KW-0812">Transmembrane</keyword>
<name>A0A2Z5PG25_METMI</name>
<feature type="transmembrane region" description="Helical" evidence="5">
    <location>
        <begin position="33"/>
        <end position="61"/>
    </location>
</feature>
<dbReference type="GeneID" id="10982614"/>
<dbReference type="Proteomes" id="UP000264208">
    <property type="component" value="Chromosome"/>
</dbReference>
<evidence type="ECO:0000313" key="8">
    <source>
        <dbReference type="Proteomes" id="UP000264208"/>
    </source>
</evidence>
<evidence type="ECO:0000259" key="6">
    <source>
        <dbReference type="Pfam" id="PF01957"/>
    </source>
</evidence>
<dbReference type="Pfam" id="PF01957">
    <property type="entry name" value="NfeD"/>
    <property type="match status" value="1"/>
</dbReference>
<keyword evidence="4 5" id="KW-0472">Membrane</keyword>
<dbReference type="AlphaFoldDB" id="A0A2Z5PG25"/>
<proteinExistence type="predicted"/>
<evidence type="ECO:0000256" key="5">
    <source>
        <dbReference type="SAM" id="Phobius"/>
    </source>
</evidence>